<dbReference type="EMBL" id="CP001998">
    <property type="protein sequence ID" value="ADE55640.1"/>
    <property type="molecule type" value="Genomic_DNA"/>
</dbReference>
<dbReference type="GO" id="GO:0016810">
    <property type="term" value="F:hydrolase activity, acting on carbon-nitrogen (but not peptide) bonds"/>
    <property type="evidence" value="ECO:0007669"/>
    <property type="project" value="InterPro"/>
</dbReference>
<dbReference type="InterPro" id="IPR011059">
    <property type="entry name" value="Metal-dep_hydrolase_composite"/>
</dbReference>
<dbReference type="InterPro" id="IPR032466">
    <property type="entry name" value="Metal_Hydrolase"/>
</dbReference>
<dbReference type="InterPro" id="IPR057744">
    <property type="entry name" value="OTAase-like"/>
</dbReference>
<keyword evidence="3" id="KW-1185">Reference proteome</keyword>
<dbReference type="PANTHER" id="PTHR43135">
    <property type="entry name" value="ALPHA-D-RIBOSE 1-METHYLPHOSPHONATE 5-TRIPHOSPHATE DIPHOSPHATASE"/>
    <property type="match status" value="1"/>
</dbReference>
<dbReference type="SUPFAM" id="SSF51338">
    <property type="entry name" value="Composite domain of metallo-dependent hydrolases"/>
    <property type="match status" value="1"/>
</dbReference>
<reference evidence="2 3" key="1">
    <citation type="journal article" date="2010" name="Stand. Genomic Sci.">
        <title>Complete genome sequence of Coraliomargarita akajimensis type strain (04OKA010-24).</title>
        <authorList>
            <person name="Mavromatis K."/>
            <person name="Abt B."/>
            <person name="Brambilla E."/>
            <person name="Lapidus A."/>
            <person name="Copeland A."/>
            <person name="Deshpande S."/>
            <person name="Nolan M."/>
            <person name="Lucas S."/>
            <person name="Tice H."/>
            <person name="Cheng J.F."/>
            <person name="Han C."/>
            <person name="Detter J.C."/>
            <person name="Woyke T."/>
            <person name="Goodwin L."/>
            <person name="Pitluck S."/>
            <person name="Held B."/>
            <person name="Brettin T."/>
            <person name="Tapia R."/>
            <person name="Ivanova N."/>
            <person name="Mikhailova N."/>
            <person name="Pati A."/>
            <person name="Liolios K."/>
            <person name="Chen A."/>
            <person name="Palaniappan K."/>
            <person name="Land M."/>
            <person name="Hauser L."/>
            <person name="Chang Y.J."/>
            <person name="Jeffries C.D."/>
            <person name="Rohde M."/>
            <person name="Goker M."/>
            <person name="Bristow J."/>
            <person name="Eisen J.A."/>
            <person name="Markowitz V."/>
            <person name="Hugenholtz P."/>
            <person name="Klenk H.P."/>
            <person name="Kyrpides N.C."/>
        </authorList>
    </citation>
    <scope>NUCLEOTIDE SEQUENCE [LARGE SCALE GENOMIC DNA]</scope>
    <source>
        <strain evidence="3">DSM 45221 / IAM 15411 / JCM 23193 / KCTC 12865</strain>
    </source>
</reference>
<sequence length="442" mass="48287">MKINLTVLIALSVAWLSADELPQRYHITNVKIFNGWDDQLVAGDVIVEGNKIIEVSNEPLASIATANVRLIDGRGCILSPGFIDCHTHVALVAAFDKLENEYDAVYVGAVGAQMAENMLMRGFTSIRDAGGSSIGMMNAINDDYIAGPRIYSSGAFLTQTSGHLDMHDNTARHRMIGGQPSYAELVGHYITADGEAEVTAAVRENMRKGATQIKIATNGGISSRYAPLDIYGFTQAEIQAIVTAADEFGTYVLAHVYYPDAVKRSLEAGIMSIEHGNMMDEAAMRLLVEKGAFLSIQASASKAQSPAFFTYDQRAKHKLARDGFYELIRLAIKHEAKIVFSSDWFGSKDAYDLQAQEWIAREDLFNGAEIMRQATGRAGELLSLAGERNPFKEGKLGVIEKGAYADLVLIEGNPLEDITILAQPDEHLKLIMKDGVIYKDAL</sequence>
<dbReference type="RefSeq" id="WP_013044362.1">
    <property type="nucleotide sequence ID" value="NC_014008.1"/>
</dbReference>
<feature type="domain" description="Amidohydrolase-related" evidence="1">
    <location>
        <begin position="77"/>
        <end position="434"/>
    </location>
</feature>
<dbReference type="InterPro" id="IPR051781">
    <property type="entry name" value="Metallo-dep_Hydrolase"/>
</dbReference>
<organism evidence="2 3">
    <name type="scientific">Coraliomargarita akajimensis (strain DSM 45221 / IAM 15411 / JCM 23193 / KCTC 12865 / 04OKA010-24)</name>
    <dbReference type="NCBI Taxonomy" id="583355"/>
    <lineage>
        <taxon>Bacteria</taxon>
        <taxon>Pseudomonadati</taxon>
        <taxon>Verrucomicrobiota</taxon>
        <taxon>Opitutia</taxon>
        <taxon>Puniceicoccales</taxon>
        <taxon>Coraliomargaritaceae</taxon>
        <taxon>Coraliomargarita</taxon>
    </lineage>
</organism>
<evidence type="ECO:0000259" key="1">
    <source>
        <dbReference type="Pfam" id="PF01979"/>
    </source>
</evidence>
<dbReference type="AlphaFoldDB" id="D5EPD0"/>
<dbReference type="OrthoDB" id="9797498at2"/>
<dbReference type="HOGENOM" id="CLU_023620_2_0_0"/>
<dbReference type="SUPFAM" id="SSF51556">
    <property type="entry name" value="Metallo-dependent hydrolases"/>
    <property type="match status" value="1"/>
</dbReference>
<dbReference type="PANTHER" id="PTHR43135:SF3">
    <property type="entry name" value="ALPHA-D-RIBOSE 1-METHYLPHOSPHONATE 5-TRIPHOSPHATE DIPHOSPHATASE"/>
    <property type="match status" value="1"/>
</dbReference>
<gene>
    <name evidence="2" type="ordered locus">Caka_2624</name>
</gene>
<keyword evidence="2" id="KW-0378">Hydrolase</keyword>
<dbReference type="Pfam" id="PF01979">
    <property type="entry name" value="Amidohydro_1"/>
    <property type="match status" value="1"/>
</dbReference>
<dbReference type="STRING" id="583355.Caka_2624"/>
<dbReference type="InterPro" id="IPR006680">
    <property type="entry name" value="Amidohydro-rel"/>
</dbReference>
<dbReference type="Gene3D" id="3.20.20.140">
    <property type="entry name" value="Metal-dependent hydrolases"/>
    <property type="match status" value="1"/>
</dbReference>
<dbReference type="KEGG" id="caa:Caka_2624"/>
<name>D5EPD0_CORAD</name>
<dbReference type="Proteomes" id="UP000000925">
    <property type="component" value="Chromosome"/>
</dbReference>
<proteinExistence type="predicted"/>
<protein>
    <submittedName>
        <fullName evidence="2">Amidohydrolase</fullName>
    </submittedName>
</protein>
<evidence type="ECO:0000313" key="3">
    <source>
        <dbReference type="Proteomes" id="UP000000925"/>
    </source>
</evidence>
<dbReference type="eggNOG" id="COG1228">
    <property type="taxonomic scope" value="Bacteria"/>
</dbReference>
<dbReference type="CDD" id="cd01299">
    <property type="entry name" value="Met_dep_hydrolase_A"/>
    <property type="match status" value="1"/>
</dbReference>
<dbReference type="Gene3D" id="2.30.40.10">
    <property type="entry name" value="Urease, subunit C, domain 1"/>
    <property type="match status" value="1"/>
</dbReference>
<accession>D5EPD0</accession>
<evidence type="ECO:0000313" key="2">
    <source>
        <dbReference type="EMBL" id="ADE55640.1"/>
    </source>
</evidence>